<keyword evidence="2" id="KW-1185">Reference proteome</keyword>
<organism evidence="1 2">
    <name type="scientific">Paenibacillus montaniterrae</name>
    <dbReference type="NCBI Taxonomy" id="429341"/>
    <lineage>
        <taxon>Bacteria</taxon>
        <taxon>Bacillati</taxon>
        <taxon>Bacillota</taxon>
        <taxon>Bacilli</taxon>
        <taxon>Bacillales</taxon>
        <taxon>Paenibacillaceae</taxon>
        <taxon>Paenibacillus</taxon>
    </lineage>
</organism>
<dbReference type="EMBL" id="BOSE01000007">
    <property type="protein sequence ID" value="GIP18156.1"/>
    <property type="molecule type" value="Genomic_DNA"/>
</dbReference>
<dbReference type="RefSeq" id="WP_213518202.1">
    <property type="nucleotide sequence ID" value="NZ_BOSE01000007.1"/>
</dbReference>
<name>A0A920CYS4_9BACL</name>
<accession>A0A920CYS4</accession>
<dbReference type="Proteomes" id="UP000683139">
    <property type="component" value="Unassembled WGS sequence"/>
</dbReference>
<evidence type="ECO:0000313" key="1">
    <source>
        <dbReference type="EMBL" id="GIP18156.1"/>
    </source>
</evidence>
<dbReference type="AlphaFoldDB" id="A0A920CYS4"/>
<reference evidence="1" key="1">
    <citation type="submission" date="2021-03" db="EMBL/GenBank/DDBJ databases">
        <title>Antimicrobial resistance genes in bacteria isolated from Japanese honey, and their potential for conferring macrolide and lincosamide resistance in the American foulbrood pathogen Paenibacillus larvae.</title>
        <authorList>
            <person name="Okamoto M."/>
            <person name="Kumagai M."/>
            <person name="Kanamori H."/>
            <person name="Takamatsu D."/>
        </authorList>
    </citation>
    <scope>NUCLEOTIDE SEQUENCE</scope>
    <source>
        <strain evidence="1">J40TS1</strain>
    </source>
</reference>
<sequence>MSLVHDNEILSYEVDLYNTRIVLHTLYENKRLIEYTDVTFEGVLCHMFEHQLSGSIILTINEYELDYFFRNEENLELLSKTKNYGWPMIYEDAVQLEQNLKQSQYKYIVIMSSYGLNGWILAKEWLSEIAKRKIGI</sequence>
<proteinExistence type="predicted"/>
<evidence type="ECO:0000313" key="2">
    <source>
        <dbReference type="Proteomes" id="UP000683139"/>
    </source>
</evidence>
<protein>
    <submittedName>
        <fullName evidence="1">Uncharacterized protein</fullName>
    </submittedName>
</protein>
<gene>
    <name evidence="1" type="ORF">J40TS1_37980</name>
</gene>
<comment type="caution">
    <text evidence="1">The sequence shown here is derived from an EMBL/GenBank/DDBJ whole genome shotgun (WGS) entry which is preliminary data.</text>
</comment>